<dbReference type="OrthoDB" id="9802848at2"/>
<evidence type="ECO:0000259" key="1">
    <source>
        <dbReference type="PROSITE" id="PS51192"/>
    </source>
</evidence>
<organism evidence="3 4">
    <name type="scientific">Caproicibacter fermentans</name>
    <dbReference type="NCBI Taxonomy" id="2576756"/>
    <lineage>
        <taxon>Bacteria</taxon>
        <taxon>Bacillati</taxon>
        <taxon>Bacillota</taxon>
        <taxon>Clostridia</taxon>
        <taxon>Eubacteriales</taxon>
        <taxon>Acutalibacteraceae</taxon>
        <taxon>Caproicibacter</taxon>
    </lineage>
</organism>
<dbReference type="InterPro" id="IPR014001">
    <property type="entry name" value="Helicase_ATP-bd"/>
</dbReference>
<dbReference type="EMBL" id="VWXL01000052">
    <property type="protein sequence ID" value="MVB11159.1"/>
    <property type="molecule type" value="Genomic_DNA"/>
</dbReference>
<dbReference type="PANTHER" id="PTHR47396">
    <property type="entry name" value="TYPE I RESTRICTION ENZYME ECOKI R PROTEIN"/>
    <property type="match status" value="1"/>
</dbReference>
<dbReference type="SMART" id="SM00490">
    <property type="entry name" value="HELICc"/>
    <property type="match status" value="1"/>
</dbReference>
<evidence type="ECO:0000313" key="3">
    <source>
        <dbReference type="EMBL" id="MVB11159.1"/>
    </source>
</evidence>
<protein>
    <submittedName>
        <fullName evidence="3">Putative DNA repair helicase RadD</fullName>
        <ecNumber evidence="3">3.6.4.12</ecNumber>
    </submittedName>
</protein>
<keyword evidence="3" id="KW-0347">Helicase</keyword>
<dbReference type="InterPro" id="IPR027417">
    <property type="entry name" value="P-loop_NTPase"/>
</dbReference>
<dbReference type="Gene3D" id="3.40.50.300">
    <property type="entry name" value="P-loop containing nucleotide triphosphate hydrolases"/>
    <property type="match status" value="2"/>
</dbReference>
<evidence type="ECO:0000313" key="4">
    <source>
        <dbReference type="Proteomes" id="UP000469440"/>
    </source>
</evidence>
<feature type="domain" description="Helicase ATP-binding" evidence="1">
    <location>
        <begin position="29"/>
        <end position="153"/>
    </location>
</feature>
<dbReference type="RefSeq" id="WP_156990484.1">
    <property type="nucleotide sequence ID" value="NZ_VWXL01000052.1"/>
</dbReference>
<dbReference type="Pfam" id="PF04851">
    <property type="entry name" value="ResIII"/>
    <property type="match status" value="2"/>
</dbReference>
<feature type="domain" description="Helicase C-terminal" evidence="2">
    <location>
        <begin position="205"/>
        <end position="370"/>
    </location>
</feature>
<dbReference type="Proteomes" id="UP000469440">
    <property type="component" value="Unassembled WGS sequence"/>
</dbReference>
<dbReference type="SUPFAM" id="SSF52540">
    <property type="entry name" value="P-loop containing nucleoside triphosphate hydrolases"/>
    <property type="match status" value="1"/>
</dbReference>
<dbReference type="GO" id="GO:0003678">
    <property type="term" value="F:DNA helicase activity"/>
    <property type="evidence" value="ECO:0007669"/>
    <property type="project" value="UniProtKB-EC"/>
</dbReference>
<sequence length="439" mass="49864">MSHELRPYQCDLIDATRQAYREGFRAPCIVLPCGGGKSVIVAEMARQTTAKDNRVLFLVHRQELCQQIRDTFHWWGVNMDLCRIGMVQTICRRVSKIHPPALIITDENHHSLARSYQKIYEAFPDARRVGVTATPVRLNGGGLGDVNDKLVIGVSTKWLIENGYLAPYEYYAPTVADLTGLHVQRGEYVTEEVVKKLNQSAIYGDVINYYRQLSDGKQAICYCASIEHSQNMAEQFNAAGITAAHIDGETPKADRERIIASFRDGTISILCNVDLISEGFDVPDCNTAILLRPTKSLTLYIQQSMRCMRYKPGKRAVIIDHVGNYARFGLPDMDRQWDLTPKKPGKKREISEFKIRQCPKCFYTHEYAPECPHCGFVYPVKARTLDEIKTAHLEQIKGIVLDYTTPEECGTMEELQAYAKKQGYKPGWAWYQAKRRGIV</sequence>
<name>A0A6N8HZM3_9FIRM</name>
<evidence type="ECO:0000259" key="2">
    <source>
        <dbReference type="PROSITE" id="PS51194"/>
    </source>
</evidence>
<keyword evidence="3" id="KW-0378">Hydrolase</keyword>
<dbReference type="PROSITE" id="PS51194">
    <property type="entry name" value="HELICASE_CTER"/>
    <property type="match status" value="1"/>
</dbReference>
<dbReference type="AlphaFoldDB" id="A0A6N8HZM3"/>
<dbReference type="SMART" id="SM00487">
    <property type="entry name" value="DEXDc"/>
    <property type="match status" value="1"/>
</dbReference>
<keyword evidence="3" id="KW-0547">Nucleotide-binding</keyword>
<proteinExistence type="predicted"/>
<gene>
    <name evidence="3" type="primary">radD</name>
    <name evidence="3" type="ORF">CAFE_18650</name>
</gene>
<dbReference type="GO" id="GO:0003677">
    <property type="term" value="F:DNA binding"/>
    <property type="evidence" value="ECO:0007669"/>
    <property type="project" value="InterPro"/>
</dbReference>
<dbReference type="InterPro" id="IPR006935">
    <property type="entry name" value="Helicase/UvrB_N"/>
</dbReference>
<keyword evidence="3" id="KW-0067">ATP-binding</keyword>
<dbReference type="InterPro" id="IPR001650">
    <property type="entry name" value="Helicase_C-like"/>
</dbReference>
<dbReference type="EC" id="3.6.4.12" evidence="3"/>
<keyword evidence="4" id="KW-1185">Reference proteome</keyword>
<dbReference type="InterPro" id="IPR050742">
    <property type="entry name" value="Helicase_Restrict-Modif_Enz"/>
</dbReference>
<dbReference type="Pfam" id="PF00271">
    <property type="entry name" value="Helicase_C"/>
    <property type="match status" value="1"/>
</dbReference>
<accession>A0A6N8HZM3</accession>
<dbReference type="GO" id="GO:0016787">
    <property type="term" value="F:hydrolase activity"/>
    <property type="evidence" value="ECO:0007669"/>
    <property type="project" value="UniProtKB-KW"/>
</dbReference>
<dbReference type="GO" id="GO:0005829">
    <property type="term" value="C:cytosol"/>
    <property type="evidence" value="ECO:0007669"/>
    <property type="project" value="TreeGrafter"/>
</dbReference>
<reference evidence="3 4" key="1">
    <citation type="submission" date="2019-09" db="EMBL/GenBank/DDBJ databases">
        <title>Genome sequence of Clostridium sp. EA1.</title>
        <authorList>
            <person name="Poehlein A."/>
            <person name="Bengelsdorf F.R."/>
            <person name="Daniel R."/>
        </authorList>
    </citation>
    <scope>NUCLEOTIDE SEQUENCE [LARGE SCALE GENOMIC DNA]</scope>
    <source>
        <strain evidence="3 4">EA1</strain>
    </source>
</reference>
<dbReference type="GO" id="GO:0005524">
    <property type="term" value="F:ATP binding"/>
    <property type="evidence" value="ECO:0007669"/>
    <property type="project" value="InterPro"/>
</dbReference>
<dbReference type="PANTHER" id="PTHR47396:SF1">
    <property type="entry name" value="ATP-DEPENDENT HELICASE IRC3-RELATED"/>
    <property type="match status" value="1"/>
</dbReference>
<dbReference type="PROSITE" id="PS51192">
    <property type="entry name" value="HELICASE_ATP_BIND_1"/>
    <property type="match status" value="1"/>
</dbReference>
<comment type="caution">
    <text evidence="3">The sequence shown here is derived from an EMBL/GenBank/DDBJ whole genome shotgun (WGS) entry which is preliminary data.</text>
</comment>